<accession>A0A2P7EAP9</accession>
<keyword evidence="4" id="KW-1185">Reference proteome</keyword>
<dbReference type="Proteomes" id="UP000240206">
    <property type="component" value="Unassembled WGS sequence"/>
</dbReference>
<dbReference type="RefSeq" id="WP_106501114.1">
    <property type="nucleotide sequence ID" value="NZ_PXVC01000168.1"/>
</dbReference>
<evidence type="ECO:0000313" key="3">
    <source>
        <dbReference type="EMBL" id="PSI00301.1"/>
    </source>
</evidence>
<dbReference type="SUPFAM" id="SSF143011">
    <property type="entry name" value="RelE-like"/>
    <property type="match status" value="1"/>
</dbReference>
<dbReference type="EMBL" id="PXVC01000168">
    <property type="protein sequence ID" value="PSI00301.1"/>
    <property type="molecule type" value="Genomic_DNA"/>
</dbReference>
<dbReference type="InterPro" id="IPR007712">
    <property type="entry name" value="RelE/ParE_toxin"/>
</dbReference>
<dbReference type="NCBIfam" id="TIGR02385">
    <property type="entry name" value="RelE_StbE"/>
    <property type="match status" value="1"/>
</dbReference>
<dbReference type="PANTHER" id="PTHR35601:SF1">
    <property type="entry name" value="TOXIN RELE"/>
    <property type="match status" value="1"/>
</dbReference>
<reference evidence="4" key="1">
    <citation type="submission" date="2018-03" db="EMBL/GenBank/DDBJ databases">
        <title>Ecological and genomic features of two cosmopolitan and abundant freshwater picocyanobacteria.</title>
        <authorList>
            <person name="Cabello-Yeves P.J."/>
            <person name="Picazo A."/>
            <person name="Camacho A."/>
            <person name="Callieri C."/>
            <person name="Rosselli R."/>
            <person name="Roda-Garcia J."/>
            <person name="Coutinho F.H."/>
            <person name="Rodriguez-Valera F."/>
        </authorList>
    </citation>
    <scope>NUCLEOTIDE SEQUENCE [LARGE SCALE GENOMIC DNA]</scope>
    <source>
        <strain evidence="4">Tous</strain>
    </source>
</reference>
<organism evidence="3 4">
    <name type="scientific">Synechococcus lacustris str. Tous</name>
    <dbReference type="NCBI Taxonomy" id="1910958"/>
    <lineage>
        <taxon>Bacteria</taxon>
        <taxon>Bacillati</taxon>
        <taxon>Cyanobacteriota</taxon>
        <taxon>Cyanophyceae</taxon>
        <taxon>Synechococcales</taxon>
        <taxon>Synechococcaceae</taxon>
        <taxon>Synechococcus</taxon>
    </lineage>
</organism>
<dbReference type="AlphaFoldDB" id="A0A2P7EAP9"/>
<keyword evidence="2" id="KW-1277">Toxin-antitoxin system</keyword>
<dbReference type="Pfam" id="PF05016">
    <property type="entry name" value="ParE_toxin"/>
    <property type="match status" value="1"/>
</dbReference>
<evidence type="ECO:0000256" key="2">
    <source>
        <dbReference type="ARBA" id="ARBA00022649"/>
    </source>
</evidence>
<dbReference type="Gene3D" id="3.30.2310.20">
    <property type="entry name" value="RelE-like"/>
    <property type="match status" value="1"/>
</dbReference>
<gene>
    <name evidence="3" type="ORF">C7K08_13895</name>
</gene>
<dbReference type="PANTHER" id="PTHR35601">
    <property type="entry name" value="TOXIN RELE"/>
    <property type="match status" value="1"/>
</dbReference>
<evidence type="ECO:0000313" key="4">
    <source>
        <dbReference type="Proteomes" id="UP000240206"/>
    </source>
</evidence>
<dbReference type="InterPro" id="IPR035093">
    <property type="entry name" value="RelE/ParE_toxin_dom_sf"/>
</dbReference>
<evidence type="ECO:0000256" key="1">
    <source>
        <dbReference type="ARBA" id="ARBA00006226"/>
    </source>
</evidence>
<comment type="similarity">
    <text evidence="1">Belongs to the RelE toxin family.</text>
</comment>
<comment type="caution">
    <text evidence="3">The sequence shown here is derived from an EMBL/GenBank/DDBJ whole genome shotgun (WGS) entry which is preliminary data.</text>
</comment>
<proteinExistence type="inferred from homology"/>
<name>A0A2P7EAP9_9SYNE</name>
<sequence>MRCSLRIKRSAAKALAALPKADRVRLVEAINLLCDTPAAGSALKGEFEGLRRLRVGNYRVVYEWQRSELVILVVRIGHRREVYR</sequence>
<protein>
    <submittedName>
        <fullName evidence="3">Type II toxin-antitoxin system RelE/ParE family toxin</fullName>
    </submittedName>
</protein>